<dbReference type="SUPFAM" id="SSF52540">
    <property type="entry name" value="P-loop containing nucleoside triphosphate hydrolases"/>
    <property type="match status" value="1"/>
</dbReference>
<dbReference type="SUPFAM" id="SSF52402">
    <property type="entry name" value="Adenine nucleotide alpha hydrolases-like"/>
    <property type="match status" value="2"/>
</dbReference>
<evidence type="ECO:0000313" key="6">
    <source>
        <dbReference type="Proteomes" id="UP000270678"/>
    </source>
</evidence>
<dbReference type="PANTHER" id="PTHR45569:SF1">
    <property type="entry name" value="SENSOR PROTEIN KDPD"/>
    <property type="match status" value="1"/>
</dbReference>
<dbReference type="SMART" id="SM00382">
    <property type="entry name" value="AAA"/>
    <property type="match status" value="2"/>
</dbReference>
<sequence>MTYRRKTPEEILQYMERMRRGKLKVLIGATSGAGKTYHMLREGQLLKSQGIDVIACAVTTSQRQETVEQLHGIERMPSIHWMKEGVEKKDLPLDQILLRNPEVVLVDNLAHRNREGARFATRLEDISFLLEQGISVITTINVYELSGADIIARHYTGIRAENTVPPETLDMADEVRLIDVSPETLLKRVEDGLLGHKVHPAICRRDNVAVLRELSLRLMANGVNDMLDKHRMSEGLVGPSGTAERILVSVQYHWNGSIYIRRGQQIAKRLNGELIVVVYMKPGVKLTPEQRAFKSSIQQLCDKIDAEFIELPLQGRRRLAGQLAELSLERKITRIVMGHSKMSIWQELRKGSVIKGLLRKLRSTDLFLMADRAESEGERIMAMRPAKLNHDMGASFRRASWEEANQQTKNLHKGSLKVYIGAAPGVGKTYTMLREGNHLKAKGIDIILGMLETHGRQETQEQVGTLELIPRRKWQYRQTELEEMDTEAILHRNPEVVLIDELAHSNVPGSRFKKRYEDIQLILEAGISVITTVNVQHLESLNDAVERLTGIRVRERVPDALLQMADEVELIDVTPQMLQQRLREGKIYAPAKVEQSLNSFFKMGNLIALRELALRELADDVDERLESWERRTSMRGPWRKKEFIFVCITHSAGAERIIRRGFRLAYRLKAEWHVVYVGNNNIRNDSPELVKIRNLTQQLGGQFELLQMRRHKETTAALLARAEELGASQIIIGQAKPKKLHLLTSEALFMHLLRSSAMRDVLIVSREEY</sequence>
<reference evidence="6" key="1">
    <citation type="submission" date="2018-12" db="EMBL/GenBank/DDBJ databases">
        <title>Complete genome sequence of Paenibacillus sp. MBLB1234.</title>
        <authorList>
            <person name="Nam Y.-D."/>
            <person name="Kang J."/>
            <person name="Chung W.-H."/>
            <person name="Park Y.S."/>
        </authorList>
    </citation>
    <scope>NUCLEOTIDE SEQUENCE [LARGE SCALE GENOMIC DNA]</scope>
    <source>
        <strain evidence="6">MBLB1234</strain>
    </source>
</reference>
<proteinExistence type="predicted"/>
<feature type="domain" description="AAA+ ATPase" evidence="4">
    <location>
        <begin position="21"/>
        <end position="170"/>
    </location>
</feature>
<dbReference type="InterPro" id="IPR027417">
    <property type="entry name" value="P-loop_NTPase"/>
</dbReference>
<evidence type="ECO:0000256" key="3">
    <source>
        <dbReference type="ARBA" id="ARBA00023012"/>
    </source>
</evidence>
<dbReference type="AlphaFoldDB" id="A0A3S9V710"/>
<dbReference type="InterPro" id="IPR003852">
    <property type="entry name" value="Sig_transdc_His_kinase_KdpD_N"/>
</dbReference>
<protein>
    <submittedName>
        <fullName evidence="5">Histidine kinase</fullName>
    </submittedName>
</protein>
<keyword evidence="2 5" id="KW-0418">Kinase</keyword>
<dbReference type="GO" id="GO:0005737">
    <property type="term" value="C:cytoplasm"/>
    <property type="evidence" value="ECO:0007669"/>
    <property type="project" value="UniProtKB-ARBA"/>
</dbReference>
<keyword evidence="1" id="KW-0808">Transferase</keyword>
<organism evidence="5 6">
    <name type="scientific">Paenibacillus lutimineralis</name>
    <dbReference type="NCBI Taxonomy" id="2707005"/>
    <lineage>
        <taxon>Bacteria</taxon>
        <taxon>Bacillati</taxon>
        <taxon>Bacillota</taxon>
        <taxon>Bacilli</taxon>
        <taxon>Bacillales</taxon>
        <taxon>Paenibacillaceae</taxon>
        <taxon>Paenibacillus</taxon>
    </lineage>
</organism>
<evidence type="ECO:0000256" key="1">
    <source>
        <dbReference type="ARBA" id="ARBA00022679"/>
    </source>
</evidence>
<dbReference type="GO" id="GO:0005886">
    <property type="term" value="C:plasma membrane"/>
    <property type="evidence" value="ECO:0007669"/>
    <property type="project" value="TreeGrafter"/>
</dbReference>
<dbReference type="OrthoDB" id="9806130at2"/>
<dbReference type="Gene3D" id="3.40.50.300">
    <property type="entry name" value="P-loop containing nucleotide triphosphate hydrolases"/>
    <property type="match status" value="2"/>
</dbReference>
<name>A0A3S9V710_9BACL</name>
<dbReference type="Pfam" id="PF02702">
    <property type="entry name" value="KdpD"/>
    <property type="match status" value="2"/>
</dbReference>
<dbReference type="Gene3D" id="3.40.50.620">
    <property type="entry name" value="HUPs"/>
    <property type="match status" value="1"/>
</dbReference>
<dbReference type="FunFam" id="3.40.50.300:FF:000483">
    <property type="entry name" value="Sensor histidine kinase KdpD"/>
    <property type="match status" value="1"/>
</dbReference>
<dbReference type="InterPro" id="IPR014729">
    <property type="entry name" value="Rossmann-like_a/b/a_fold"/>
</dbReference>
<evidence type="ECO:0000259" key="4">
    <source>
        <dbReference type="SMART" id="SM00382"/>
    </source>
</evidence>
<keyword evidence="3" id="KW-0902">Two-component regulatory system</keyword>
<feature type="domain" description="AAA+ ATPase" evidence="4">
    <location>
        <begin position="414"/>
        <end position="670"/>
    </location>
</feature>
<dbReference type="InterPro" id="IPR052023">
    <property type="entry name" value="Histidine_kinase_KdpD"/>
</dbReference>
<accession>A0A3S9V710</accession>
<dbReference type="InterPro" id="IPR003593">
    <property type="entry name" value="AAA+_ATPase"/>
</dbReference>
<keyword evidence="6" id="KW-1185">Reference proteome</keyword>
<evidence type="ECO:0000256" key="2">
    <source>
        <dbReference type="ARBA" id="ARBA00022777"/>
    </source>
</evidence>
<dbReference type="PANTHER" id="PTHR45569">
    <property type="entry name" value="SENSOR PROTEIN KDPD"/>
    <property type="match status" value="1"/>
</dbReference>
<dbReference type="GO" id="GO:0000155">
    <property type="term" value="F:phosphorelay sensor kinase activity"/>
    <property type="evidence" value="ECO:0007669"/>
    <property type="project" value="InterPro"/>
</dbReference>
<dbReference type="RefSeq" id="WP_127004755.1">
    <property type="nucleotide sequence ID" value="NZ_CP034346.1"/>
</dbReference>
<dbReference type="Proteomes" id="UP000270678">
    <property type="component" value="Chromosome"/>
</dbReference>
<dbReference type="KEGG" id="plut:EI981_16110"/>
<evidence type="ECO:0000313" key="5">
    <source>
        <dbReference type="EMBL" id="AZS18330.1"/>
    </source>
</evidence>
<gene>
    <name evidence="5" type="ORF">EI981_16110</name>
</gene>
<dbReference type="EMBL" id="CP034346">
    <property type="protein sequence ID" value="AZS18330.1"/>
    <property type="molecule type" value="Genomic_DNA"/>
</dbReference>